<dbReference type="GO" id="GO:0003676">
    <property type="term" value="F:nucleic acid binding"/>
    <property type="evidence" value="ECO:0007669"/>
    <property type="project" value="InterPro"/>
</dbReference>
<name>A0A4C1TWP8_EUMVA</name>
<dbReference type="Proteomes" id="UP000299102">
    <property type="component" value="Unassembled WGS sequence"/>
</dbReference>
<sequence length="201" mass="22615">MFTGEFKEGRPESVAVSQNIDAVWELIMQDRHVTYREMKAPLGISDESRMYEYDTETKQQSTVWVFQDEPNPTKVIRAKSTLKQMVDCFFGISGPLVVTVPLENRKMMAEVRSSRVITKPPKQADGNRNDPSGSRAAGKPSCFGSFPWGRNYDVAPRVRIPSAICLFKGPIPKEYIRSPITETLLSDYPSVTGLYLLNSNS</sequence>
<organism evidence="2 3">
    <name type="scientific">Eumeta variegata</name>
    <name type="common">Bagworm moth</name>
    <name type="synonym">Eumeta japonica</name>
    <dbReference type="NCBI Taxonomy" id="151549"/>
    <lineage>
        <taxon>Eukaryota</taxon>
        <taxon>Metazoa</taxon>
        <taxon>Ecdysozoa</taxon>
        <taxon>Arthropoda</taxon>
        <taxon>Hexapoda</taxon>
        <taxon>Insecta</taxon>
        <taxon>Pterygota</taxon>
        <taxon>Neoptera</taxon>
        <taxon>Endopterygota</taxon>
        <taxon>Lepidoptera</taxon>
        <taxon>Glossata</taxon>
        <taxon>Ditrysia</taxon>
        <taxon>Tineoidea</taxon>
        <taxon>Psychidae</taxon>
        <taxon>Oiketicinae</taxon>
        <taxon>Eumeta</taxon>
    </lineage>
</organism>
<dbReference type="InterPro" id="IPR036397">
    <property type="entry name" value="RNaseH_sf"/>
</dbReference>
<accession>A0A4C1TWP8</accession>
<dbReference type="EMBL" id="BGZK01000093">
    <property type="protein sequence ID" value="GBP18076.1"/>
    <property type="molecule type" value="Genomic_DNA"/>
</dbReference>
<dbReference type="Gene3D" id="3.30.420.10">
    <property type="entry name" value="Ribonuclease H-like superfamily/Ribonuclease H"/>
    <property type="match status" value="1"/>
</dbReference>
<evidence type="ECO:0000313" key="3">
    <source>
        <dbReference type="Proteomes" id="UP000299102"/>
    </source>
</evidence>
<evidence type="ECO:0000256" key="1">
    <source>
        <dbReference type="SAM" id="MobiDB-lite"/>
    </source>
</evidence>
<protein>
    <submittedName>
        <fullName evidence="2">Uncharacterized protein</fullName>
    </submittedName>
</protein>
<dbReference type="AlphaFoldDB" id="A0A4C1TWP8"/>
<feature type="region of interest" description="Disordered" evidence="1">
    <location>
        <begin position="112"/>
        <end position="138"/>
    </location>
</feature>
<evidence type="ECO:0000313" key="2">
    <source>
        <dbReference type="EMBL" id="GBP18076.1"/>
    </source>
</evidence>
<comment type="caution">
    <text evidence="2">The sequence shown here is derived from an EMBL/GenBank/DDBJ whole genome shotgun (WGS) entry which is preliminary data.</text>
</comment>
<gene>
    <name evidence="2" type="ORF">EVAR_12854_1</name>
</gene>
<dbReference type="OrthoDB" id="10017160at2759"/>
<keyword evidence="3" id="KW-1185">Reference proteome</keyword>
<proteinExistence type="predicted"/>
<reference evidence="2 3" key="1">
    <citation type="journal article" date="2019" name="Commun. Biol.">
        <title>The bagworm genome reveals a unique fibroin gene that provides high tensile strength.</title>
        <authorList>
            <person name="Kono N."/>
            <person name="Nakamura H."/>
            <person name="Ohtoshi R."/>
            <person name="Tomita M."/>
            <person name="Numata K."/>
            <person name="Arakawa K."/>
        </authorList>
    </citation>
    <scope>NUCLEOTIDE SEQUENCE [LARGE SCALE GENOMIC DNA]</scope>
</reference>